<accession>A0A166LM06</accession>
<dbReference type="AlphaFoldDB" id="A0A166LM06"/>
<organism evidence="2 3">
    <name type="scientific">Athelia psychrophila</name>
    <dbReference type="NCBI Taxonomy" id="1759441"/>
    <lineage>
        <taxon>Eukaryota</taxon>
        <taxon>Fungi</taxon>
        <taxon>Dikarya</taxon>
        <taxon>Basidiomycota</taxon>
        <taxon>Agaricomycotina</taxon>
        <taxon>Agaricomycetes</taxon>
        <taxon>Agaricomycetidae</taxon>
        <taxon>Atheliales</taxon>
        <taxon>Atheliaceae</taxon>
        <taxon>Athelia</taxon>
    </lineage>
</organism>
<dbReference type="Proteomes" id="UP000076532">
    <property type="component" value="Unassembled WGS sequence"/>
</dbReference>
<keyword evidence="3" id="KW-1185">Reference proteome</keyword>
<reference evidence="2 3" key="1">
    <citation type="journal article" date="2016" name="Mol. Biol. Evol.">
        <title>Comparative Genomics of Early-Diverging Mushroom-Forming Fungi Provides Insights into the Origins of Lignocellulose Decay Capabilities.</title>
        <authorList>
            <person name="Nagy L.G."/>
            <person name="Riley R."/>
            <person name="Tritt A."/>
            <person name="Adam C."/>
            <person name="Daum C."/>
            <person name="Floudas D."/>
            <person name="Sun H."/>
            <person name="Yadav J.S."/>
            <person name="Pangilinan J."/>
            <person name="Larsson K.H."/>
            <person name="Matsuura K."/>
            <person name="Barry K."/>
            <person name="Labutti K."/>
            <person name="Kuo R."/>
            <person name="Ohm R.A."/>
            <person name="Bhattacharya S.S."/>
            <person name="Shirouzu T."/>
            <person name="Yoshinaga Y."/>
            <person name="Martin F.M."/>
            <person name="Grigoriev I.V."/>
            <person name="Hibbett D.S."/>
        </authorList>
    </citation>
    <scope>NUCLEOTIDE SEQUENCE [LARGE SCALE GENOMIC DNA]</scope>
    <source>
        <strain evidence="2 3">CBS 109695</strain>
    </source>
</reference>
<dbReference type="EMBL" id="KV417534">
    <property type="protein sequence ID" value="KZP23105.1"/>
    <property type="molecule type" value="Genomic_DNA"/>
</dbReference>
<protein>
    <submittedName>
        <fullName evidence="2">Uncharacterized protein</fullName>
    </submittedName>
</protein>
<proteinExistence type="predicted"/>
<sequence>MYGHPMDMLFRLQQAQSQSRGYHLFVTPHNVYMLSLRIFTRMGPSFHPLNAVRGAERGVGVVSGSYLSMLCTTADCCGKVWNKYMYRCIWDVLCPILDGGCISNAVPDGSEFLKAANHIGTLEYPLQDNLIIIHLLPGVARSPWTTQTRSVKWIPDFQIAPDGRCGDLVVMVGGWKVDADEGDTSRGVHRTRIRVNLPRNLKRAPLRRCTGRMVPKKPVSGYGQNLRELPTGRIRTRIDGPTQGDGRVIEADDFATRPFRRARMGPGSIRAILETIKMECKLNASPQIHHGNTELFSESRTVHGIGHSDSGDNNSGVCLKKYNGARATAILETITVECKLNVSPQIHHGNTELFKESKTVHGIGHSDSEDNNSGVQAQRVAADPSWGYRYA</sequence>
<feature type="compositionally biased region" description="Basic and acidic residues" evidence="1">
    <location>
        <begin position="357"/>
        <end position="368"/>
    </location>
</feature>
<evidence type="ECO:0000256" key="1">
    <source>
        <dbReference type="SAM" id="MobiDB-lite"/>
    </source>
</evidence>
<evidence type="ECO:0000313" key="3">
    <source>
        <dbReference type="Proteomes" id="UP000076532"/>
    </source>
</evidence>
<gene>
    <name evidence="2" type="ORF">FIBSPDRAFT_1015534</name>
</gene>
<feature type="region of interest" description="Disordered" evidence="1">
    <location>
        <begin position="357"/>
        <end position="379"/>
    </location>
</feature>
<name>A0A166LM06_9AGAM</name>
<evidence type="ECO:0000313" key="2">
    <source>
        <dbReference type="EMBL" id="KZP23105.1"/>
    </source>
</evidence>